<evidence type="ECO:0008006" key="5">
    <source>
        <dbReference type="Google" id="ProtNLM"/>
    </source>
</evidence>
<reference evidence="3" key="1">
    <citation type="journal article" date="2020" name="Stud. Mycol.">
        <title>101 Dothideomycetes genomes: a test case for predicting lifestyles and emergence of pathogens.</title>
        <authorList>
            <person name="Haridas S."/>
            <person name="Albert R."/>
            <person name="Binder M."/>
            <person name="Bloem J."/>
            <person name="Labutti K."/>
            <person name="Salamov A."/>
            <person name="Andreopoulos B."/>
            <person name="Baker S."/>
            <person name="Barry K."/>
            <person name="Bills G."/>
            <person name="Bluhm B."/>
            <person name="Cannon C."/>
            <person name="Castanera R."/>
            <person name="Culley D."/>
            <person name="Daum C."/>
            <person name="Ezra D."/>
            <person name="Gonzalez J."/>
            <person name="Henrissat B."/>
            <person name="Kuo A."/>
            <person name="Liang C."/>
            <person name="Lipzen A."/>
            <person name="Lutzoni F."/>
            <person name="Magnuson J."/>
            <person name="Mondo S."/>
            <person name="Nolan M."/>
            <person name="Ohm R."/>
            <person name="Pangilinan J."/>
            <person name="Park H.-J."/>
            <person name="Ramirez L."/>
            <person name="Alfaro M."/>
            <person name="Sun H."/>
            <person name="Tritt A."/>
            <person name="Yoshinaga Y."/>
            <person name="Zwiers L.-H."/>
            <person name="Turgeon B."/>
            <person name="Goodwin S."/>
            <person name="Spatafora J."/>
            <person name="Crous P."/>
            <person name="Grigoriev I."/>
        </authorList>
    </citation>
    <scope>NUCLEOTIDE SEQUENCE</scope>
    <source>
        <strain evidence="3">CBS 109.77</strain>
    </source>
</reference>
<feature type="compositionally biased region" description="Pro residues" evidence="1">
    <location>
        <begin position="258"/>
        <end position="295"/>
    </location>
</feature>
<evidence type="ECO:0000313" key="3">
    <source>
        <dbReference type="EMBL" id="KAF2800777.1"/>
    </source>
</evidence>
<accession>A0A6A6XYW7</accession>
<evidence type="ECO:0000256" key="2">
    <source>
        <dbReference type="SAM" id="Phobius"/>
    </source>
</evidence>
<feature type="region of interest" description="Disordered" evidence="1">
    <location>
        <begin position="251"/>
        <end position="295"/>
    </location>
</feature>
<evidence type="ECO:0000313" key="4">
    <source>
        <dbReference type="Proteomes" id="UP000799757"/>
    </source>
</evidence>
<feature type="transmembrane region" description="Helical" evidence="2">
    <location>
        <begin position="12"/>
        <end position="30"/>
    </location>
</feature>
<dbReference type="GO" id="GO:0000747">
    <property type="term" value="P:conjugation with cellular fusion"/>
    <property type="evidence" value="ECO:0007669"/>
    <property type="project" value="TreeGrafter"/>
</dbReference>
<feature type="transmembrane region" description="Helical" evidence="2">
    <location>
        <begin position="117"/>
        <end position="139"/>
    </location>
</feature>
<feature type="transmembrane region" description="Helical" evidence="2">
    <location>
        <begin position="211"/>
        <end position="231"/>
    </location>
</feature>
<dbReference type="Pfam" id="PF12351">
    <property type="entry name" value="Fig1"/>
    <property type="match status" value="1"/>
</dbReference>
<dbReference type="InterPro" id="IPR033481">
    <property type="entry name" value="Dni1/Fig1"/>
</dbReference>
<dbReference type="EMBL" id="MU001742">
    <property type="protein sequence ID" value="KAF2800777.1"/>
    <property type="molecule type" value="Genomic_DNA"/>
</dbReference>
<dbReference type="PROSITE" id="PS51257">
    <property type="entry name" value="PROKAR_LIPOPROTEIN"/>
    <property type="match status" value="1"/>
</dbReference>
<keyword evidence="2" id="KW-1133">Transmembrane helix</keyword>
<dbReference type="PANTHER" id="PTHR28092:SF1">
    <property type="entry name" value="FACTOR-INDUCED GENE 1 PROTEIN"/>
    <property type="match status" value="1"/>
</dbReference>
<sequence>MRLSQRMQNVNYRLLTYLLPVPVIIFYSLALTGCVSNSPGIPNIFTLKIDDGADAEIRLGYFGMCISVSNELFCQPTSGKNADAIISSMKLTSMDNTTSLNDLTSMVSVAHKLQTTYILALLAGAGALFTLALFSVALLKRDFKLVSKNQSSSKRKDRLRQASLTTIWLSVAFVFASATATDEAVNALAFTSQVETSTLSVNITAGKTLSALQWLAFASSVLFAVAISAIFKKEGGTIHSTGSTKLAVAAGNSMPSRGIPPPPSHGMPPPPSRGMPPPPMNGMPPPPPPPPPPPM</sequence>
<dbReference type="AlphaFoldDB" id="A0A6A6XYW7"/>
<keyword evidence="2" id="KW-0812">Transmembrane</keyword>
<dbReference type="PANTHER" id="PTHR28092">
    <property type="entry name" value="FACTOR-INDUCED GENE 1 PROTEIN"/>
    <property type="match status" value="1"/>
</dbReference>
<dbReference type="GO" id="GO:0016020">
    <property type="term" value="C:membrane"/>
    <property type="evidence" value="ECO:0007669"/>
    <property type="project" value="InterPro"/>
</dbReference>
<dbReference type="OrthoDB" id="3524679at2759"/>
<feature type="transmembrane region" description="Helical" evidence="2">
    <location>
        <begin position="159"/>
        <end position="180"/>
    </location>
</feature>
<evidence type="ECO:0000256" key="1">
    <source>
        <dbReference type="SAM" id="MobiDB-lite"/>
    </source>
</evidence>
<keyword evidence="4" id="KW-1185">Reference proteome</keyword>
<keyword evidence="2" id="KW-0472">Membrane</keyword>
<organism evidence="3 4">
    <name type="scientific">Melanomma pulvis-pyrius CBS 109.77</name>
    <dbReference type="NCBI Taxonomy" id="1314802"/>
    <lineage>
        <taxon>Eukaryota</taxon>
        <taxon>Fungi</taxon>
        <taxon>Dikarya</taxon>
        <taxon>Ascomycota</taxon>
        <taxon>Pezizomycotina</taxon>
        <taxon>Dothideomycetes</taxon>
        <taxon>Pleosporomycetidae</taxon>
        <taxon>Pleosporales</taxon>
        <taxon>Melanommataceae</taxon>
        <taxon>Melanomma</taxon>
    </lineage>
</organism>
<name>A0A6A6XYW7_9PLEO</name>
<dbReference type="GO" id="GO:0043332">
    <property type="term" value="C:mating projection tip"/>
    <property type="evidence" value="ECO:0007669"/>
    <property type="project" value="TreeGrafter"/>
</dbReference>
<proteinExistence type="predicted"/>
<dbReference type="Proteomes" id="UP000799757">
    <property type="component" value="Unassembled WGS sequence"/>
</dbReference>
<protein>
    <recommendedName>
        <fullName evidence="5">Ca2+ regulator and membrane fusion protein Fig1-domain-containing protein</fullName>
    </recommendedName>
</protein>
<gene>
    <name evidence="3" type="ORF">K505DRAFT_355342</name>
</gene>